<reference evidence="2 3" key="1">
    <citation type="journal article" date="2012" name="ISME J.">
        <title>Genomic evidence of rapid, global-scale gene flow in a Sulfolobus species.</title>
        <authorList>
            <person name="Mao D."/>
            <person name="Grogan D."/>
        </authorList>
    </citation>
    <scope>NUCLEOTIDE SEQUENCE [LARGE SCALE GENOMIC DNA]</scope>
    <source>
        <strain evidence="2 3">Ron12/I</strain>
    </source>
</reference>
<dbReference type="EMBL" id="CP002818">
    <property type="protein sequence ID" value="AGE72348.1"/>
    <property type="molecule type" value="Genomic_DNA"/>
</dbReference>
<dbReference type="PATRIC" id="fig|1028567.7.peg.90"/>
<dbReference type="KEGG" id="sacr:SacRon12I_00460"/>
<name>M1I8Y8_9CREN</name>
<keyword evidence="1" id="KW-0472">Membrane</keyword>
<accession>M1I8Y8</accession>
<sequence length="364" mass="40564">MKKLTEGGDRYEIYWMVIGIVLLAITALATYPMVYTLGGSPNVTSDIPSNTSSNRVINTIINATQYTFMISESSESLKSITILPNGEILPYYYNLMVVHPGEYLNMTMYGVEGKSATESMYIPVYNSKYVVDTKILPGISQYAVWYSGTTNGSYLPYGAYTFLNSEYNGPWFSYQAGEILVIPESGYIPYSSLLSYISSTKVAQSSGLIGDPYNPPLYISNSTDPTFYLVSDDYALFNDSVPGPTFAVAENSTVTLKIYIPTPKGDHNWLYNYSSNGEPYAINNIYVGVYAVWWNGTITPVVYQLIKYDSPINFTFEARAPAYLYGIIYPSFYNFNPNNLSSSLLGEQKGYVMSLWGSVLVFEG</sequence>
<proteinExistence type="predicted"/>
<evidence type="ECO:0000313" key="3">
    <source>
        <dbReference type="Proteomes" id="UP000011280"/>
    </source>
</evidence>
<evidence type="ECO:0000313" key="2">
    <source>
        <dbReference type="EMBL" id="AGE72348.1"/>
    </source>
</evidence>
<gene>
    <name evidence="2" type="ORF">SacRon12I_00460</name>
</gene>
<dbReference type="Proteomes" id="UP000011280">
    <property type="component" value="Chromosome"/>
</dbReference>
<dbReference type="HOGENOM" id="CLU_805610_0_0_2"/>
<evidence type="ECO:0008006" key="4">
    <source>
        <dbReference type="Google" id="ProtNLM"/>
    </source>
</evidence>
<dbReference type="AlphaFoldDB" id="M1I8Y8"/>
<protein>
    <recommendedName>
        <fullName evidence="4">Oxidase</fullName>
    </recommendedName>
</protein>
<feature type="transmembrane region" description="Helical" evidence="1">
    <location>
        <begin position="12"/>
        <end position="34"/>
    </location>
</feature>
<organism evidence="3">
    <name type="scientific">Sulfolobus acidocaldarius Ron12/I</name>
    <dbReference type="NCBI Taxonomy" id="1028567"/>
    <lineage>
        <taxon>Archaea</taxon>
        <taxon>Thermoproteota</taxon>
        <taxon>Thermoprotei</taxon>
        <taxon>Sulfolobales</taxon>
        <taxon>Sulfolobaceae</taxon>
        <taxon>Sulfolobus</taxon>
    </lineage>
</organism>
<evidence type="ECO:0000256" key="1">
    <source>
        <dbReference type="SAM" id="Phobius"/>
    </source>
</evidence>
<keyword evidence="1" id="KW-0812">Transmembrane</keyword>
<keyword evidence="1" id="KW-1133">Transmembrane helix</keyword>